<evidence type="ECO:0000259" key="2">
    <source>
        <dbReference type="PROSITE" id="PS50076"/>
    </source>
</evidence>
<dbReference type="InterPro" id="IPR001623">
    <property type="entry name" value="DnaJ_domain"/>
</dbReference>
<protein>
    <submittedName>
        <fullName evidence="4">Chaperone protein dnaJ 11, chloroplastic-like</fullName>
    </submittedName>
</protein>
<sequence length="164" mass="18425">MLSASAPITLPPLPARSSPREFTRVRFRPPRAFSSSATATATSTAYASREDTASPYLNLQRMNSCTSLYEVLGIPTGASFQEIKSAYRRLARVCHPDVAAVDRRDSSATDFMKIHAAYSTLSDPVKRADYDRKLLPRYRPMTSVRMASGFTGYTRRNWETDQCW</sequence>
<dbReference type="SMART" id="SM00271">
    <property type="entry name" value="DnaJ"/>
    <property type="match status" value="1"/>
</dbReference>
<feature type="domain" description="J" evidence="2">
    <location>
        <begin position="67"/>
        <end position="134"/>
    </location>
</feature>
<gene>
    <name evidence="4" type="primary">LOC111005309</name>
</gene>
<dbReference type="PANTHER" id="PTHR44240:SF33">
    <property type="entry name" value="OS03G0244950 PROTEIN"/>
    <property type="match status" value="1"/>
</dbReference>
<dbReference type="InterPro" id="IPR052276">
    <property type="entry name" value="Diphthamide-biosynth_chaperone"/>
</dbReference>
<organism evidence="3 4">
    <name type="scientific">Momordica charantia</name>
    <name type="common">Bitter gourd</name>
    <name type="synonym">Balsam pear</name>
    <dbReference type="NCBI Taxonomy" id="3673"/>
    <lineage>
        <taxon>Eukaryota</taxon>
        <taxon>Viridiplantae</taxon>
        <taxon>Streptophyta</taxon>
        <taxon>Embryophyta</taxon>
        <taxon>Tracheophyta</taxon>
        <taxon>Spermatophyta</taxon>
        <taxon>Magnoliopsida</taxon>
        <taxon>eudicotyledons</taxon>
        <taxon>Gunneridae</taxon>
        <taxon>Pentapetalae</taxon>
        <taxon>rosids</taxon>
        <taxon>fabids</taxon>
        <taxon>Cucurbitales</taxon>
        <taxon>Cucurbitaceae</taxon>
        <taxon>Momordiceae</taxon>
        <taxon>Momordica</taxon>
    </lineage>
</organism>
<evidence type="ECO:0000313" key="4">
    <source>
        <dbReference type="RefSeq" id="XP_022132458.1"/>
    </source>
</evidence>
<dbReference type="InterPro" id="IPR018253">
    <property type="entry name" value="DnaJ_domain_CS"/>
</dbReference>
<dbReference type="PANTHER" id="PTHR44240">
    <property type="entry name" value="DNAJ DOMAIN (PROKARYOTIC HEAT SHOCK PROTEIN)-RELATED"/>
    <property type="match status" value="1"/>
</dbReference>
<dbReference type="InterPro" id="IPR036869">
    <property type="entry name" value="J_dom_sf"/>
</dbReference>
<dbReference type="SUPFAM" id="SSF46565">
    <property type="entry name" value="Chaperone J-domain"/>
    <property type="match status" value="1"/>
</dbReference>
<dbReference type="Gene3D" id="1.10.287.110">
    <property type="entry name" value="DnaJ domain"/>
    <property type="match status" value="1"/>
</dbReference>
<keyword evidence="3" id="KW-1185">Reference proteome</keyword>
<dbReference type="AlphaFoldDB" id="A0A6J1BWA9"/>
<dbReference type="Proteomes" id="UP000504603">
    <property type="component" value="Unplaced"/>
</dbReference>
<dbReference type="KEGG" id="mcha:111005309"/>
<accession>A0A6J1BWA9</accession>
<dbReference type="PRINTS" id="PR00625">
    <property type="entry name" value="JDOMAIN"/>
</dbReference>
<dbReference type="Pfam" id="PF00226">
    <property type="entry name" value="DnaJ"/>
    <property type="match status" value="1"/>
</dbReference>
<name>A0A6J1BWA9_MOMCH</name>
<dbReference type="RefSeq" id="XP_022132458.1">
    <property type="nucleotide sequence ID" value="XM_022276766.1"/>
</dbReference>
<dbReference type="CDD" id="cd06257">
    <property type="entry name" value="DnaJ"/>
    <property type="match status" value="1"/>
</dbReference>
<dbReference type="OrthoDB" id="445556at2759"/>
<feature type="region of interest" description="Disordered" evidence="1">
    <location>
        <begin position="1"/>
        <end position="21"/>
    </location>
</feature>
<dbReference type="PROSITE" id="PS00636">
    <property type="entry name" value="DNAJ_1"/>
    <property type="match status" value="1"/>
</dbReference>
<evidence type="ECO:0000256" key="1">
    <source>
        <dbReference type="SAM" id="MobiDB-lite"/>
    </source>
</evidence>
<proteinExistence type="predicted"/>
<dbReference type="GeneID" id="111005309"/>
<reference evidence="4" key="1">
    <citation type="submission" date="2025-08" db="UniProtKB">
        <authorList>
            <consortium name="RefSeq"/>
        </authorList>
    </citation>
    <scope>IDENTIFICATION</scope>
    <source>
        <strain evidence="4">OHB3-1</strain>
    </source>
</reference>
<evidence type="ECO:0000313" key="3">
    <source>
        <dbReference type="Proteomes" id="UP000504603"/>
    </source>
</evidence>
<dbReference type="PROSITE" id="PS50076">
    <property type="entry name" value="DNAJ_2"/>
    <property type="match status" value="1"/>
</dbReference>